<protein>
    <recommendedName>
        <fullName evidence="11">Methyl-accepting chemotaxis protein</fullName>
    </recommendedName>
</protein>
<evidence type="ECO:0000256" key="2">
    <source>
        <dbReference type="ARBA" id="ARBA00022989"/>
    </source>
</evidence>
<dbReference type="InterPro" id="IPR004089">
    <property type="entry name" value="MCPsignal_dom"/>
</dbReference>
<dbReference type="GO" id="GO:0007165">
    <property type="term" value="P:signal transduction"/>
    <property type="evidence" value="ECO:0007669"/>
    <property type="project" value="UniProtKB-KW"/>
</dbReference>
<dbReference type="RefSeq" id="WP_203853138.1">
    <property type="nucleotide sequence ID" value="NZ_BAAAVW010000035.1"/>
</dbReference>
<keyword evidence="2 6" id="KW-1133">Transmembrane helix</keyword>
<gene>
    <name evidence="9" type="ORF">Dsi01nite_095680</name>
</gene>
<reference evidence="9" key="1">
    <citation type="submission" date="2021-01" db="EMBL/GenBank/DDBJ databases">
        <title>Whole genome shotgun sequence of Dactylosporangium siamense NBRC 106093.</title>
        <authorList>
            <person name="Komaki H."/>
            <person name="Tamura T."/>
        </authorList>
    </citation>
    <scope>NUCLEOTIDE SEQUENCE</scope>
    <source>
        <strain evidence="9">NBRC 106093</strain>
    </source>
</reference>
<dbReference type="SMART" id="SM00304">
    <property type="entry name" value="HAMP"/>
    <property type="match status" value="1"/>
</dbReference>
<dbReference type="AlphaFoldDB" id="A0A919PXK4"/>
<name>A0A919PXK4_9ACTN</name>
<proteinExistence type="inferred from homology"/>
<feature type="domain" description="HAMP" evidence="8">
    <location>
        <begin position="218"/>
        <end position="272"/>
    </location>
</feature>
<evidence type="ECO:0000256" key="1">
    <source>
        <dbReference type="ARBA" id="ARBA00022692"/>
    </source>
</evidence>
<feature type="transmembrane region" description="Helical" evidence="6">
    <location>
        <begin position="197"/>
        <end position="217"/>
    </location>
</feature>
<keyword evidence="1 6" id="KW-0812">Transmembrane</keyword>
<dbReference type="GO" id="GO:0004888">
    <property type="term" value="F:transmembrane signaling receptor activity"/>
    <property type="evidence" value="ECO:0007669"/>
    <property type="project" value="InterPro"/>
</dbReference>
<dbReference type="PROSITE" id="PS50885">
    <property type="entry name" value="HAMP"/>
    <property type="match status" value="1"/>
</dbReference>
<evidence type="ECO:0000256" key="3">
    <source>
        <dbReference type="ARBA" id="ARBA00023224"/>
    </source>
</evidence>
<feature type="domain" description="Methyl-accepting transducer" evidence="7">
    <location>
        <begin position="291"/>
        <end position="510"/>
    </location>
</feature>
<dbReference type="GO" id="GO:0016020">
    <property type="term" value="C:membrane"/>
    <property type="evidence" value="ECO:0007669"/>
    <property type="project" value="InterPro"/>
</dbReference>
<dbReference type="Proteomes" id="UP000660611">
    <property type="component" value="Unassembled WGS sequence"/>
</dbReference>
<sequence length="535" mass="54452">MRRWRITTRILLLAAIGTLVSGVLLATAVAGFGTQRTAGTETTSAMRLSTVVMEVKFRIADISGWQTGYAFDFDRGVPGALDDTVGQRKEFLIAAEALRAAFATATAADLTAEERTLLEQAVAAFDRFMAIDDKMIAAYRTGTPAAKAVADELASGDSITEFSAAADATSGLAAHVTDRGLAVAAAAAAKADDSRRLMWLTGIAGLILAVGTALVVIRGIAQPLRALDARLADIADGDGDLTARLDERGRDELATIAAAFNRFAAGLAEAMRSVDDRAKVVAASSGQLTGVSGALQVSAADSATRAAAVTSATGEISRSVQTAAAGTEQMGASIAEISASAHEAARVAATASALAADVTASVDKLDSSSRQIGEMAQVISGIARQTNLLALNASIEAARAGQQGKGFAVVAGEVKDLAAETARATEDISSRIVAIQSDTSGAVAAITQISGVVTRINDLQTSIASAIEQQTATTAEMSRTITGVAVSSDDATREVAAVAAAARTTTDGVAGIGAAAGDLTRVSADLQDLVGRFRY</sequence>
<dbReference type="PANTHER" id="PTHR32089">
    <property type="entry name" value="METHYL-ACCEPTING CHEMOTAXIS PROTEIN MCPB"/>
    <property type="match status" value="1"/>
</dbReference>
<dbReference type="PROSITE" id="PS50111">
    <property type="entry name" value="CHEMOTAXIS_TRANSDUC_2"/>
    <property type="match status" value="1"/>
</dbReference>
<evidence type="ECO:0000256" key="4">
    <source>
        <dbReference type="ARBA" id="ARBA00029447"/>
    </source>
</evidence>
<evidence type="ECO:0000313" key="9">
    <source>
        <dbReference type="EMBL" id="GIG51527.1"/>
    </source>
</evidence>
<dbReference type="CDD" id="cd06225">
    <property type="entry name" value="HAMP"/>
    <property type="match status" value="1"/>
</dbReference>
<evidence type="ECO:0000259" key="8">
    <source>
        <dbReference type="PROSITE" id="PS50885"/>
    </source>
</evidence>
<dbReference type="SMART" id="SM00283">
    <property type="entry name" value="MA"/>
    <property type="match status" value="1"/>
</dbReference>
<keyword evidence="10" id="KW-1185">Reference proteome</keyword>
<comment type="caution">
    <text evidence="9">The sequence shown here is derived from an EMBL/GenBank/DDBJ whole genome shotgun (WGS) entry which is preliminary data.</text>
</comment>
<dbReference type="InterPro" id="IPR004090">
    <property type="entry name" value="Chemotax_Me-accpt_rcpt"/>
</dbReference>
<organism evidence="9 10">
    <name type="scientific">Dactylosporangium siamense</name>
    <dbReference type="NCBI Taxonomy" id="685454"/>
    <lineage>
        <taxon>Bacteria</taxon>
        <taxon>Bacillati</taxon>
        <taxon>Actinomycetota</taxon>
        <taxon>Actinomycetes</taxon>
        <taxon>Micromonosporales</taxon>
        <taxon>Micromonosporaceae</taxon>
        <taxon>Dactylosporangium</taxon>
    </lineage>
</organism>
<dbReference type="GO" id="GO:0006935">
    <property type="term" value="P:chemotaxis"/>
    <property type="evidence" value="ECO:0007669"/>
    <property type="project" value="InterPro"/>
</dbReference>
<dbReference type="PRINTS" id="PR00260">
    <property type="entry name" value="CHEMTRNSDUCR"/>
</dbReference>
<dbReference type="PANTHER" id="PTHR32089:SF112">
    <property type="entry name" value="LYSOZYME-LIKE PROTEIN-RELATED"/>
    <property type="match status" value="1"/>
</dbReference>
<dbReference type="Pfam" id="PF00672">
    <property type="entry name" value="HAMP"/>
    <property type="match status" value="1"/>
</dbReference>
<dbReference type="Gene3D" id="1.10.287.950">
    <property type="entry name" value="Methyl-accepting chemotaxis protein"/>
    <property type="match status" value="1"/>
</dbReference>
<dbReference type="Pfam" id="PF00015">
    <property type="entry name" value="MCPsignal"/>
    <property type="match status" value="1"/>
</dbReference>
<evidence type="ECO:0000256" key="6">
    <source>
        <dbReference type="SAM" id="Phobius"/>
    </source>
</evidence>
<comment type="similarity">
    <text evidence="4">Belongs to the methyl-accepting chemotaxis (MCP) protein family.</text>
</comment>
<keyword evidence="6" id="KW-0472">Membrane</keyword>
<dbReference type="SUPFAM" id="SSF58104">
    <property type="entry name" value="Methyl-accepting chemotaxis protein (MCP) signaling domain"/>
    <property type="match status" value="1"/>
</dbReference>
<keyword evidence="3 5" id="KW-0807">Transducer</keyword>
<accession>A0A919PXK4</accession>
<evidence type="ECO:0000259" key="7">
    <source>
        <dbReference type="PROSITE" id="PS50111"/>
    </source>
</evidence>
<evidence type="ECO:0000256" key="5">
    <source>
        <dbReference type="PROSITE-ProRule" id="PRU00284"/>
    </source>
</evidence>
<dbReference type="EMBL" id="BONQ01000156">
    <property type="protein sequence ID" value="GIG51527.1"/>
    <property type="molecule type" value="Genomic_DNA"/>
</dbReference>
<dbReference type="InterPro" id="IPR003660">
    <property type="entry name" value="HAMP_dom"/>
</dbReference>
<evidence type="ECO:0008006" key="11">
    <source>
        <dbReference type="Google" id="ProtNLM"/>
    </source>
</evidence>
<evidence type="ECO:0000313" key="10">
    <source>
        <dbReference type="Proteomes" id="UP000660611"/>
    </source>
</evidence>